<dbReference type="Pfam" id="PF22780">
    <property type="entry name" value="HI0933_like_1st"/>
    <property type="match status" value="1"/>
</dbReference>
<evidence type="ECO:0000313" key="7">
    <source>
        <dbReference type="Proteomes" id="UP000824145"/>
    </source>
</evidence>
<dbReference type="PANTHER" id="PTHR42887">
    <property type="entry name" value="OS12G0638800 PROTEIN"/>
    <property type="match status" value="1"/>
</dbReference>
<dbReference type="PANTHER" id="PTHR42887:SF2">
    <property type="entry name" value="OS12G0638800 PROTEIN"/>
    <property type="match status" value="1"/>
</dbReference>
<evidence type="ECO:0000259" key="5">
    <source>
        <dbReference type="Pfam" id="PF22780"/>
    </source>
</evidence>
<dbReference type="InterPro" id="IPR057661">
    <property type="entry name" value="RsdA/BaiN/AoA(So)_Rossmann"/>
</dbReference>
<reference evidence="6" key="1">
    <citation type="submission" date="2020-10" db="EMBL/GenBank/DDBJ databases">
        <authorList>
            <person name="Gilroy R."/>
        </authorList>
    </citation>
    <scope>NUCLEOTIDE SEQUENCE</scope>
    <source>
        <strain evidence="6">9366</strain>
    </source>
</reference>
<protein>
    <submittedName>
        <fullName evidence="6">Aminoacetone oxidase family FAD-binding enzyme</fullName>
    </submittedName>
</protein>
<keyword evidence="3" id="KW-0274">FAD</keyword>
<dbReference type="InterPro" id="IPR004792">
    <property type="entry name" value="BaiN-like"/>
</dbReference>
<sequence length="366" mass="39066">MEKVAIVGGGAGGLFCAARLLQKGIKPVILEAGARVGKKILVSGNGRCNLSNKNVSAERYNAPDFVAPVLQKYAVEEVMRVWRGMGLVCRSDAEGRIFPYSNHSGSVLNVLLRATRGARIITDAPVTAITREKDGFTLEYRGGKLRAEKVILACGSRAGGGRESYFLAEKLGHGITPLRSAITYLKTNAFKGLKGVRARARASLEVGGKIFSDEGEILFRDDGVSGILAFWLSSFAARENSGGVLRLDFAPDLSKNELEEIYGGREQLLCGLLQKALADKLIAAGGLSCVKSFETDVILAEGEGQVVCGGLKLDGFEEQTLSSRLQEGLYCIGEMLDVDGECGGYNLHWAWAGALAAADDIAKSIK</sequence>
<evidence type="ECO:0000256" key="2">
    <source>
        <dbReference type="ARBA" id="ARBA00022630"/>
    </source>
</evidence>
<dbReference type="EMBL" id="DVNJ01000005">
    <property type="protein sequence ID" value="HIU62450.1"/>
    <property type="molecule type" value="Genomic_DNA"/>
</dbReference>
<dbReference type="SUPFAM" id="SSF51905">
    <property type="entry name" value="FAD/NAD(P)-binding domain"/>
    <property type="match status" value="1"/>
</dbReference>
<evidence type="ECO:0000256" key="1">
    <source>
        <dbReference type="ARBA" id="ARBA00001974"/>
    </source>
</evidence>
<accession>A0A9D1SJQ6</accession>
<dbReference type="NCBIfam" id="TIGR00275">
    <property type="entry name" value="aminoacetone oxidase family FAD-binding enzyme"/>
    <property type="match status" value="1"/>
</dbReference>
<evidence type="ECO:0000256" key="3">
    <source>
        <dbReference type="ARBA" id="ARBA00022827"/>
    </source>
</evidence>
<evidence type="ECO:0000313" key="6">
    <source>
        <dbReference type="EMBL" id="HIU62450.1"/>
    </source>
</evidence>
<reference evidence="6" key="2">
    <citation type="journal article" date="2021" name="PeerJ">
        <title>Extensive microbial diversity within the chicken gut microbiome revealed by metagenomics and culture.</title>
        <authorList>
            <person name="Gilroy R."/>
            <person name="Ravi A."/>
            <person name="Getino M."/>
            <person name="Pursley I."/>
            <person name="Horton D.L."/>
            <person name="Alikhan N.F."/>
            <person name="Baker D."/>
            <person name="Gharbi K."/>
            <person name="Hall N."/>
            <person name="Watson M."/>
            <person name="Adriaenssens E.M."/>
            <person name="Foster-Nyarko E."/>
            <person name="Jarju S."/>
            <person name="Secka A."/>
            <person name="Antonio M."/>
            <person name="Oren A."/>
            <person name="Chaudhuri R.R."/>
            <person name="La Ragione R."/>
            <person name="Hildebrand F."/>
            <person name="Pallen M.J."/>
        </authorList>
    </citation>
    <scope>NUCLEOTIDE SEQUENCE</scope>
    <source>
        <strain evidence="6">9366</strain>
    </source>
</reference>
<comment type="caution">
    <text evidence="6">The sequence shown here is derived from an EMBL/GenBank/DDBJ whole genome shotgun (WGS) entry which is preliminary data.</text>
</comment>
<proteinExistence type="predicted"/>
<dbReference type="Gene3D" id="3.50.50.60">
    <property type="entry name" value="FAD/NAD(P)-binding domain"/>
    <property type="match status" value="2"/>
</dbReference>
<feature type="domain" description="RsdA/BaiN/AoA(So)-like Rossmann fold-like" evidence="4">
    <location>
        <begin position="3"/>
        <end position="359"/>
    </location>
</feature>
<keyword evidence="2" id="KW-0285">Flavoprotein</keyword>
<dbReference type="AlphaFoldDB" id="A0A9D1SJQ6"/>
<dbReference type="Gene3D" id="2.40.30.10">
    <property type="entry name" value="Translation factors"/>
    <property type="match status" value="1"/>
</dbReference>
<organism evidence="6 7">
    <name type="scientific">Candidatus Caccalectryoclostridium excrementigallinarum</name>
    <dbReference type="NCBI Taxonomy" id="2840710"/>
    <lineage>
        <taxon>Bacteria</taxon>
        <taxon>Bacillati</taxon>
        <taxon>Bacillota</taxon>
        <taxon>Clostridia</taxon>
        <taxon>Christensenellales</taxon>
        <taxon>Christensenellaceae</taxon>
        <taxon>Christensenellaceae incertae sedis</taxon>
        <taxon>Candidatus Caccalectryoclostridium</taxon>
    </lineage>
</organism>
<feature type="domain" description="RsdA/BaiN/AoA(So)-like insert" evidence="5">
    <location>
        <begin position="190"/>
        <end position="262"/>
    </location>
</feature>
<dbReference type="SUPFAM" id="SSF160996">
    <property type="entry name" value="HI0933 insert domain-like"/>
    <property type="match status" value="1"/>
</dbReference>
<name>A0A9D1SJQ6_9FIRM</name>
<dbReference type="InterPro" id="IPR023166">
    <property type="entry name" value="BaiN-like_dom_sf"/>
</dbReference>
<gene>
    <name evidence="6" type="ORF">IAB07_01600</name>
</gene>
<dbReference type="Pfam" id="PF03486">
    <property type="entry name" value="HI0933_like"/>
    <property type="match status" value="1"/>
</dbReference>
<comment type="cofactor">
    <cofactor evidence="1">
        <name>FAD</name>
        <dbReference type="ChEBI" id="CHEBI:57692"/>
    </cofactor>
</comment>
<dbReference type="Gene3D" id="1.10.8.260">
    <property type="entry name" value="HI0933 insert domain-like"/>
    <property type="match status" value="1"/>
</dbReference>
<dbReference type="PRINTS" id="PR00411">
    <property type="entry name" value="PNDRDTASEI"/>
</dbReference>
<evidence type="ECO:0000259" key="4">
    <source>
        <dbReference type="Pfam" id="PF03486"/>
    </source>
</evidence>
<dbReference type="Proteomes" id="UP000824145">
    <property type="component" value="Unassembled WGS sequence"/>
</dbReference>
<dbReference type="InterPro" id="IPR036188">
    <property type="entry name" value="FAD/NAD-bd_sf"/>
</dbReference>
<dbReference type="InterPro" id="IPR055178">
    <property type="entry name" value="RsdA/BaiN/AoA(So)-like_dom"/>
</dbReference>